<name>A0A8H6XCY3_9AGAR</name>
<keyword evidence="8" id="KW-0963">Cytoplasm</keyword>
<dbReference type="Pfam" id="PF03571">
    <property type="entry name" value="Peptidase_M49"/>
    <property type="match status" value="1"/>
</dbReference>
<dbReference type="AlphaFoldDB" id="A0A8H6XCY3"/>
<keyword evidence="16" id="KW-0472">Membrane</keyword>
<reference evidence="17" key="1">
    <citation type="submission" date="2020-05" db="EMBL/GenBank/DDBJ databases">
        <title>Mycena genomes resolve the evolution of fungal bioluminescence.</title>
        <authorList>
            <person name="Tsai I.J."/>
        </authorList>
    </citation>
    <scope>NUCLEOTIDE SEQUENCE</scope>
    <source>
        <strain evidence="17">CCC161011</strain>
    </source>
</reference>
<accession>A0A8H6XCY3</accession>
<evidence type="ECO:0000313" key="17">
    <source>
        <dbReference type="EMBL" id="KAF7338301.1"/>
    </source>
</evidence>
<dbReference type="Proteomes" id="UP000620124">
    <property type="component" value="Unassembled WGS sequence"/>
</dbReference>
<evidence type="ECO:0000256" key="15">
    <source>
        <dbReference type="ARBA" id="ARBA00032119"/>
    </source>
</evidence>
<comment type="catalytic activity">
    <reaction evidence="1">
        <text>Release of an N-terminal dipeptide from a peptide comprising four or more residues, with broad specificity. Also acts on dipeptidyl 2-naphthylamides.</text>
        <dbReference type="EC" id="3.4.14.4"/>
    </reaction>
</comment>
<protein>
    <recommendedName>
        <fullName evidence="6">Dipeptidyl peptidase 3</fullName>
        <ecNumber evidence="5">3.4.14.4</ecNumber>
    </recommendedName>
    <alternativeName>
        <fullName evidence="14">Dipeptidyl aminopeptidase III</fullName>
    </alternativeName>
    <alternativeName>
        <fullName evidence="15">Dipeptidyl peptidase III</fullName>
    </alternativeName>
</protein>
<keyword evidence="11" id="KW-0378">Hydrolase</keyword>
<dbReference type="PANTHER" id="PTHR23422">
    <property type="entry name" value="DIPEPTIDYL PEPTIDASE III-RELATED"/>
    <property type="match status" value="1"/>
</dbReference>
<dbReference type="GO" id="GO:0008237">
    <property type="term" value="F:metallopeptidase activity"/>
    <property type="evidence" value="ECO:0007669"/>
    <property type="project" value="UniProtKB-KW"/>
</dbReference>
<gene>
    <name evidence="17" type="ORF">MVEN_02055500</name>
</gene>
<evidence type="ECO:0000256" key="1">
    <source>
        <dbReference type="ARBA" id="ARBA00001336"/>
    </source>
</evidence>
<dbReference type="GO" id="GO:0008239">
    <property type="term" value="F:dipeptidyl-peptidase activity"/>
    <property type="evidence" value="ECO:0007669"/>
    <property type="project" value="UniProtKB-EC"/>
</dbReference>
<evidence type="ECO:0000256" key="5">
    <source>
        <dbReference type="ARBA" id="ARBA00012063"/>
    </source>
</evidence>
<comment type="similarity">
    <text evidence="4">Belongs to the peptidase M49 family.</text>
</comment>
<dbReference type="InterPro" id="IPR011990">
    <property type="entry name" value="TPR-like_helical_dom_sf"/>
</dbReference>
<feature type="transmembrane region" description="Helical" evidence="16">
    <location>
        <begin position="36"/>
        <end position="55"/>
    </location>
</feature>
<dbReference type="GO" id="GO:0046872">
    <property type="term" value="F:metal ion binding"/>
    <property type="evidence" value="ECO:0007669"/>
    <property type="project" value="UniProtKB-KW"/>
</dbReference>
<evidence type="ECO:0000256" key="10">
    <source>
        <dbReference type="ARBA" id="ARBA00022723"/>
    </source>
</evidence>
<keyword evidence="16" id="KW-0812">Transmembrane</keyword>
<keyword evidence="16" id="KW-1133">Transmembrane helix</keyword>
<evidence type="ECO:0000256" key="8">
    <source>
        <dbReference type="ARBA" id="ARBA00022490"/>
    </source>
</evidence>
<dbReference type="EMBL" id="JACAZI010000021">
    <property type="protein sequence ID" value="KAF7338301.1"/>
    <property type="molecule type" value="Genomic_DNA"/>
</dbReference>
<dbReference type="GO" id="GO:0005737">
    <property type="term" value="C:cytoplasm"/>
    <property type="evidence" value="ECO:0007669"/>
    <property type="project" value="UniProtKB-SubCell"/>
</dbReference>
<evidence type="ECO:0000256" key="12">
    <source>
        <dbReference type="ARBA" id="ARBA00022833"/>
    </source>
</evidence>
<dbReference type="Gene3D" id="1.25.40.10">
    <property type="entry name" value="Tetratricopeptide repeat domain"/>
    <property type="match status" value="1"/>
</dbReference>
<keyword evidence="10" id="KW-0479">Metal-binding</keyword>
<keyword evidence="9" id="KW-0645">Protease</keyword>
<dbReference type="GO" id="GO:0006508">
    <property type="term" value="P:proteolysis"/>
    <property type="evidence" value="ECO:0007669"/>
    <property type="project" value="UniProtKB-KW"/>
</dbReference>
<dbReference type="Gene3D" id="3.30.540.30">
    <property type="match status" value="2"/>
</dbReference>
<keyword evidence="12" id="KW-0862">Zinc</keyword>
<dbReference type="EC" id="3.4.14.4" evidence="5"/>
<organism evidence="17 18">
    <name type="scientific">Mycena venus</name>
    <dbReference type="NCBI Taxonomy" id="2733690"/>
    <lineage>
        <taxon>Eukaryota</taxon>
        <taxon>Fungi</taxon>
        <taxon>Dikarya</taxon>
        <taxon>Basidiomycota</taxon>
        <taxon>Agaricomycotina</taxon>
        <taxon>Agaricomycetes</taxon>
        <taxon>Agaricomycetidae</taxon>
        <taxon>Agaricales</taxon>
        <taxon>Marasmiineae</taxon>
        <taxon>Mycenaceae</taxon>
        <taxon>Mycena</taxon>
    </lineage>
</organism>
<evidence type="ECO:0000256" key="16">
    <source>
        <dbReference type="SAM" id="Phobius"/>
    </source>
</evidence>
<evidence type="ECO:0000256" key="7">
    <source>
        <dbReference type="ARBA" id="ARBA00022438"/>
    </source>
</evidence>
<sequence length="1213" mass="134137">MMLKRVVARRIPVASYLVRRASTFQRQPFRLNRVQVAVGISALTVLAVGIGGTLLDTGTHLWLERHLQRLKTNIDSETREWGWELEAENWTGDPNQGGTDPALGWHGKKAVRDAWFSYHSPERYGPLDDDEAASNGATNVVDAMLLRTELCLRSAIAMAEKPEVAGKLHPHTLPDLLTRRASVLERLGPSQLTESRAQYDRVFRLLGGKGLEAARIAVKLGDLNQRLGEGPEALAWWARAIQLVSDDETGTTAPEIPPVAPSSPAAQRILAAALVSTSASYAMARQLTQARKIEEGALNLLRSIRPPDSLASASPPEALHSLSLLHRSAILSLHLAEVLYAQRVPVAECVKTLQAAATSSERVAYALVGTSVRDPDELAPSAEAPLLGRYIKHPFLGKPASDLLRDARRSAADTWNLLGELTERMGPSHRQLALDYYTRAVGWAGRTNAEEKWERTDSTLEDDWIVIWRNYTRIKQAVDALESNCITRIMGLARGVLRFCAKAYPSIARLYCPRTRPAIIMASASTLAQERFLADRAPPLCSLEVKKSFDQLSSNEKHYTYWLTLASWGGRSIIQQQWTPQATDLYDLLILTFSSSDGKLADFQALQDKAGLSADEFNDLLQYASQVLSNLVNFKTFGFTKIIPRTSSAKFGAVVKSSANSAKVTPLWDSLKEHIYAVAPESSLFIGKPNQGHISNYYLGETILDDEVADIQAAAEKLGIDMLNTRVKKESNNSFILLVASAKLQPDLTVDLSKGSTLTVKYGDMQEALGKVVAALQEAKKYAQNAHQTAMIEGYIKSFESGSIQDHKDASRHWVKDVGPVVESYIGFVETYLDPYGARAEWEGFTAIVNKQLSAKYEKLVDNAPHLIEGLPWGKDFEVDIFRKPDFTALEVVSFATGGIPAGINIPNYYEIRESAGFKNVSLANILAAKAPGEELTFIHPDDVDLYDEWDGRAFELQVANHELLGHGSGKLFQEDTDGKKNFSPDKVINPLTGKPITTWYRPGQTPDTVLGEVSSSMEECRAEAVALYLASNTEILSIFKAREVVHLEFISFLLMARAGIRALEYYDPTTKKHGQAHMQARLGIMQHLFRSGLVSLDEVRDKNGVLENLFVRVDRARVLSEGKTVMGKLLVELQVRKSTADGVGARQYYTDLTNPMDVFATPEVRNLVLAKKLARKIFVQPTLHIDANGDVQLQEYPLTPAGVIESWIERKA</sequence>
<evidence type="ECO:0000256" key="14">
    <source>
        <dbReference type="ARBA" id="ARBA00031288"/>
    </source>
</evidence>
<evidence type="ECO:0000256" key="2">
    <source>
        <dbReference type="ARBA" id="ARBA00001947"/>
    </source>
</evidence>
<dbReference type="FunFam" id="3.30.540.30:FF:000002">
    <property type="entry name" value="Dipeptidyl peptidase 3"/>
    <property type="match status" value="1"/>
</dbReference>
<proteinExistence type="inferred from homology"/>
<dbReference type="InterPro" id="IPR039461">
    <property type="entry name" value="Peptidase_M49"/>
</dbReference>
<dbReference type="PANTHER" id="PTHR23422:SF11">
    <property type="entry name" value="DIPEPTIDYL PEPTIDASE 3"/>
    <property type="match status" value="1"/>
</dbReference>
<keyword evidence="7" id="KW-0031">Aminopeptidase</keyword>
<dbReference type="OrthoDB" id="4694525at2759"/>
<evidence type="ECO:0000256" key="3">
    <source>
        <dbReference type="ARBA" id="ARBA00004496"/>
    </source>
</evidence>
<comment type="cofactor">
    <cofactor evidence="2">
        <name>Zn(2+)</name>
        <dbReference type="ChEBI" id="CHEBI:29105"/>
    </cofactor>
</comment>
<keyword evidence="13" id="KW-0482">Metalloprotease</keyword>
<evidence type="ECO:0000313" key="18">
    <source>
        <dbReference type="Proteomes" id="UP000620124"/>
    </source>
</evidence>
<dbReference type="GO" id="GO:0004177">
    <property type="term" value="F:aminopeptidase activity"/>
    <property type="evidence" value="ECO:0007669"/>
    <property type="project" value="UniProtKB-KW"/>
</dbReference>
<comment type="subcellular location">
    <subcellularLocation>
        <location evidence="3">Cytoplasm</location>
    </subcellularLocation>
</comment>
<dbReference type="FunFam" id="3.30.540.30:FF:000001">
    <property type="entry name" value="Dipeptidyl peptidase 3"/>
    <property type="match status" value="1"/>
</dbReference>
<evidence type="ECO:0000256" key="13">
    <source>
        <dbReference type="ARBA" id="ARBA00023049"/>
    </source>
</evidence>
<comment type="caution">
    <text evidence="17">The sequence shown here is derived from an EMBL/GenBank/DDBJ whole genome shotgun (WGS) entry which is preliminary data.</text>
</comment>
<evidence type="ECO:0000256" key="11">
    <source>
        <dbReference type="ARBA" id="ARBA00022801"/>
    </source>
</evidence>
<keyword evidence="18" id="KW-1185">Reference proteome</keyword>
<evidence type="ECO:0000256" key="6">
    <source>
        <dbReference type="ARBA" id="ARBA00014713"/>
    </source>
</evidence>
<evidence type="ECO:0000256" key="4">
    <source>
        <dbReference type="ARBA" id="ARBA00010200"/>
    </source>
</evidence>
<evidence type="ECO:0000256" key="9">
    <source>
        <dbReference type="ARBA" id="ARBA00022670"/>
    </source>
</evidence>